<evidence type="ECO:0008006" key="4">
    <source>
        <dbReference type="Google" id="ProtNLM"/>
    </source>
</evidence>
<gene>
    <name evidence="2" type="ORF">HG15A2_08320</name>
</gene>
<accession>A0A517MRR1</accession>
<keyword evidence="1" id="KW-0732">Signal</keyword>
<dbReference type="Proteomes" id="UP000319852">
    <property type="component" value="Chromosome"/>
</dbReference>
<feature type="chain" id="PRO_5022201144" description="Neuromedin U" evidence="1">
    <location>
        <begin position="20"/>
        <end position="266"/>
    </location>
</feature>
<sequence length="266" mass="29375" precursor="true">MSQRLLSVTRLIICLWASAAVSHCSAEDSAGKQSQNPIADLVTLPIQNNWNFGNGPDDRTQFVSLVQPVIPLKLSDHWNLITRPIMPFVNSPIGTSDVSHGLGDMQWQNFFVPIPEEPSSWTYGAGPSFILPTASDETLGLQRWGAGVSGVAVYSKGPVVGGALINQNYVEDGVSKPFLLQPFFNYNFEEGLLNKCFISASGEFQADWEKSEEDRWLNVFGVGPGRIMSLMGQPMTMSTRFAPYLTAPEGGPKWQFRFQVNLLFPK</sequence>
<evidence type="ECO:0000313" key="3">
    <source>
        <dbReference type="Proteomes" id="UP000319852"/>
    </source>
</evidence>
<evidence type="ECO:0000256" key="1">
    <source>
        <dbReference type="SAM" id="SignalP"/>
    </source>
</evidence>
<feature type="signal peptide" evidence="1">
    <location>
        <begin position="1"/>
        <end position="19"/>
    </location>
</feature>
<dbReference type="AlphaFoldDB" id="A0A517MRR1"/>
<protein>
    <recommendedName>
        <fullName evidence="4">Neuromedin U</fullName>
    </recommendedName>
</protein>
<dbReference type="RefSeq" id="WP_145058052.1">
    <property type="nucleotide sequence ID" value="NZ_CP036263.1"/>
</dbReference>
<dbReference type="KEGG" id="amob:HG15A2_08320"/>
<name>A0A517MRR1_9BACT</name>
<organism evidence="2 3">
    <name type="scientific">Adhaeretor mobilis</name>
    <dbReference type="NCBI Taxonomy" id="1930276"/>
    <lineage>
        <taxon>Bacteria</taxon>
        <taxon>Pseudomonadati</taxon>
        <taxon>Planctomycetota</taxon>
        <taxon>Planctomycetia</taxon>
        <taxon>Pirellulales</taxon>
        <taxon>Lacipirellulaceae</taxon>
        <taxon>Adhaeretor</taxon>
    </lineage>
</organism>
<evidence type="ECO:0000313" key="2">
    <source>
        <dbReference type="EMBL" id="QDS97569.1"/>
    </source>
</evidence>
<dbReference type="OrthoDB" id="9809066at2"/>
<keyword evidence="3" id="KW-1185">Reference proteome</keyword>
<reference evidence="2 3" key="1">
    <citation type="submission" date="2019-02" db="EMBL/GenBank/DDBJ databases">
        <title>Deep-cultivation of Planctomycetes and their phenomic and genomic characterization uncovers novel biology.</title>
        <authorList>
            <person name="Wiegand S."/>
            <person name="Jogler M."/>
            <person name="Boedeker C."/>
            <person name="Pinto D."/>
            <person name="Vollmers J."/>
            <person name="Rivas-Marin E."/>
            <person name="Kohn T."/>
            <person name="Peeters S.H."/>
            <person name="Heuer A."/>
            <person name="Rast P."/>
            <person name="Oberbeckmann S."/>
            <person name="Bunk B."/>
            <person name="Jeske O."/>
            <person name="Meyerdierks A."/>
            <person name="Storesund J.E."/>
            <person name="Kallscheuer N."/>
            <person name="Luecker S."/>
            <person name="Lage O.M."/>
            <person name="Pohl T."/>
            <person name="Merkel B.J."/>
            <person name="Hornburger P."/>
            <person name="Mueller R.-W."/>
            <person name="Bruemmer F."/>
            <person name="Labrenz M."/>
            <person name="Spormann A.M."/>
            <person name="Op den Camp H."/>
            <person name="Overmann J."/>
            <person name="Amann R."/>
            <person name="Jetten M.S.M."/>
            <person name="Mascher T."/>
            <person name="Medema M.H."/>
            <person name="Devos D.P."/>
            <person name="Kaster A.-K."/>
            <person name="Ovreas L."/>
            <person name="Rohde M."/>
            <person name="Galperin M.Y."/>
            <person name="Jogler C."/>
        </authorList>
    </citation>
    <scope>NUCLEOTIDE SEQUENCE [LARGE SCALE GENOMIC DNA]</scope>
    <source>
        <strain evidence="2 3">HG15A2</strain>
    </source>
</reference>
<proteinExistence type="predicted"/>
<dbReference type="EMBL" id="CP036263">
    <property type="protein sequence ID" value="QDS97569.1"/>
    <property type="molecule type" value="Genomic_DNA"/>
</dbReference>